<gene>
    <name evidence="1" type="ORF">DWW18_10185</name>
</gene>
<reference evidence="1 2" key="1">
    <citation type="submission" date="2018-08" db="EMBL/GenBank/DDBJ databases">
        <title>A genome reference for cultivated species of the human gut microbiota.</title>
        <authorList>
            <person name="Zou Y."/>
            <person name="Xue W."/>
            <person name="Luo G."/>
        </authorList>
    </citation>
    <scope>NUCLEOTIDE SEQUENCE [LARGE SCALE GENOMIC DNA]</scope>
    <source>
        <strain evidence="1 2">AF14-49</strain>
    </source>
</reference>
<comment type="caution">
    <text evidence="1">The sequence shown here is derived from an EMBL/GenBank/DDBJ whole genome shotgun (WGS) entry which is preliminary data.</text>
</comment>
<protein>
    <recommendedName>
        <fullName evidence="3">PKD-like family protein</fullName>
    </recommendedName>
</protein>
<dbReference type="STRING" id="1121130.GCA_000519105_01585"/>
<proteinExistence type="predicted"/>
<dbReference type="InterPro" id="IPR032183">
    <property type="entry name" value="PKD-like"/>
</dbReference>
<dbReference type="Pfam" id="PF16407">
    <property type="entry name" value="PKD_2"/>
    <property type="match status" value="1"/>
</dbReference>
<organism evidence="1 2">
    <name type="scientific">Butyricimonas virosa</name>
    <dbReference type="NCBI Taxonomy" id="544645"/>
    <lineage>
        <taxon>Bacteria</taxon>
        <taxon>Pseudomonadati</taxon>
        <taxon>Bacteroidota</taxon>
        <taxon>Bacteroidia</taxon>
        <taxon>Bacteroidales</taxon>
        <taxon>Odoribacteraceae</taxon>
        <taxon>Butyricimonas</taxon>
    </lineage>
</organism>
<evidence type="ECO:0000313" key="2">
    <source>
        <dbReference type="Proteomes" id="UP000283589"/>
    </source>
</evidence>
<dbReference type="PROSITE" id="PS51257">
    <property type="entry name" value="PROKAR_LIPOPROTEIN"/>
    <property type="match status" value="1"/>
</dbReference>
<dbReference type="EMBL" id="QRZA01000011">
    <property type="protein sequence ID" value="RGV33760.1"/>
    <property type="molecule type" value="Genomic_DNA"/>
</dbReference>
<sequence length="502" mass="56555">MNKNIWILIMGFFLFQACLDDEGNYSYSDLLPIEIDSSKMSNSYRITQLDYLVVDPEVKQGVDDSNLSYEWRIFQESNMPNSETGKVVNDVVGQERKLNYKVTTPPGEYTLSFTVTDKQNGVSEVISRKLYVESFASVGLMVMHGDADSTDVSILVNDRIVSDATMDGVKHNIFSITNGRRAVGAPGMVAYVNNTHNVYVYTKGNAGGFRTRGSDLEVLDTYAEMFTEPLESSNIDFQGYNSWLYNDLLVNGGKVYFAGQATTTFTKFGVPVFGVEYYAEPFIGIQERGYYYGIFYDRLQRRFLYVDYSKTAKTFKEAGASAAFDMNNVGKDMVYAEHGFEKKWYCVMRDPANVAEYSVYVCDFSKMDDGNRGVGKYSASGCTYMKDAKAFAVGNRSELLYYATTTEVKQCNFKDGGTSTLRYTLPTELIQAGYEISMLYLFKVSGKENEGKLLYIGVYNPTTEEGKLLECPIVETSGEILKDKVKTYDGFKKITHMAYKSK</sequence>
<accession>A0A412X0F2</accession>
<evidence type="ECO:0000313" key="1">
    <source>
        <dbReference type="EMBL" id="RGV33760.1"/>
    </source>
</evidence>
<dbReference type="AlphaFoldDB" id="A0A412X0F2"/>
<dbReference type="RefSeq" id="WP_118260407.1">
    <property type="nucleotide sequence ID" value="NZ_CALBWO010000071.1"/>
</dbReference>
<evidence type="ECO:0008006" key="3">
    <source>
        <dbReference type="Google" id="ProtNLM"/>
    </source>
</evidence>
<name>A0A412X0F2_9BACT</name>
<dbReference type="Proteomes" id="UP000283589">
    <property type="component" value="Unassembled WGS sequence"/>
</dbReference>